<protein>
    <submittedName>
        <fullName evidence="4">DgyrCDS11560</fullName>
    </submittedName>
</protein>
<name>A0A7I8W5K9_9ANNE</name>
<dbReference type="OrthoDB" id="5970at2759"/>
<feature type="region of interest" description="Disordered" evidence="2">
    <location>
        <begin position="668"/>
        <end position="697"/>
    </location>
</feature>
<dbReference type="InterPro" id="IPR027902">
    <property type="entry name" value="DUF4487"/>
</dbReference>
<evidence type="ECO:0000256" key="1">
    <source>
        <dbReference type="PROSITE-ProRule" id="PRU00176"/>
    </source>
</evidence>
<feature type="compositionally biased region" description="Basic and acidic residues" evidence="2">
    <location>
        <begin position="674"/>
        <end position="697"/>
    </location>
</feature>
<accession>A0A7I8W5K9</accession>
<dbReference type="CDD" id="cd12373">
    <property type="entry name" value="RRM_SRSF3_like"/>
    <property type="match status" value="1"/>
</dbReference>
<evidence type="ECO:0000313" key="4">
    <source>
        <dbReference type="EMBL" id="CAD5123198.1"/>
    </source>
</evidence>
<evidence type="ECO:0000256" key="2">
    <source>
        <dbReference type="SAM" id="MobiDB-lite"/>
    </source>
</evidence>
<keyword evidence="1" id="KW-0694">RNA-binding</keyword>
<dbReference type="Proteomes" id="UP000549394">
    <property type="component" value="Unassembled WGS sequence"/>
</dbReference>
<dbReference type="Gene3D" id="1.10.238.10">
    <property type="entry name" value="EF-hand"/>
    <property type="match status" value="1"/>
</dbReference>
<dbReference type="InterPro" id="IPR000504">
    <property type="entry name" value="RRM_dom"/>
</dbReference>
<dbReference type="SUPFAM" id="SSF54928">
    <property type="entry name" value="RNA-binding domain, RBD"/>
    <property type="match status" value="1"/>
</dbReference>
<dbReference type="EMBL" id="CAJFCJ010000019">
    <property type="protein sequence ID" value="CAD5123198.1"/>
    <property type="molecule type" value="Genomic_DNA"/>
</dbReference>
<dbReference type="GO" id="GO:0003723">
    <property type="term" value="F:RNA binding"/>
    <property type="evidence" value="ECO:0007669"/>
    <property type="project" value="UniProtKB-UniRule"/>
</dbReference>
<dbReference type="InterPro" id="IPR012677">
    <property type="entry name" value="Nucleotide-bd_a/b_plait_sf"/>
</dbReference>
<dbReference type="Pfam" id="PF00076">
    <property type="entry name" value="RRM_1"/>
    <property type="match status" value="1"/>
</dbReference>
<sequence>MATSCETNTLSCSDNTQGTEASLNHNFKTVISKMMMDSIEKIDKKVKDDTLEKSLISIENLVPSEIDGENSQEKKDLKLTEDFAIYLKDYQNDFSDNAWEVNNATDFVFKSLRRVRETQHFKNMNFKHYIADLDEGIFMFMTLFRIVISMHEKFLKTISDLKARRWRSDMYSHKLNQLYEEIKRNRDNMQAKLKPLIGDLLFIVQFPKPFLKGQCNDIVLRILGGKKAKTQFKVKELDCKLIFFGNSWKTECSSSMQLKYYILNSSTQITNLLDSLIVDDKCIKSQFSVEPYEEEIGNFQLDKSWFRYHLKFTAKINIFDEDYVIETFSPMTNFEEETSDSLGALFWYENFSLKDSFNGLYDVKETVKEDLFLECLAKYFSDRTQLNLLEDHLQYLKCQFNVVNQKIDQRQFSNVCIRQKFKVWYWFLSCINTIQHPQVKYCWERKLIYGFISKAKVENLLRLKKACRSAIIRFSETSITENHASESECGNASNHPCCNLALAVAYKQANNEVKIEHCTGPDISYLTNTPLLKFVELLFKERKGVDDSVPLLVPFPDHQHFDTGVDIGAYDSDNEYDDNPNMSRGNIRDAPLDCKVYVGDLPKDATERELEEAFSYYGKLRNVWVARNPPGFAFVEFEDARDAEDAVRELDGSRICGVRARVEHSNGKIRPKPWLRDGRGPPRRRYDPYYDRRESRRNDRRSFATPFVHISYTYCVDRGRMKEEEAIRGAEVVPVVEKKADQDPAQEDDHTADLTPVNAPEAQKEGNLDVAALLIMKEVDLALPEQIMLGRVQSTEDIDSSVEICSLIMDRFLVYVPIKDYETYYKKIGEQILKLVSRLLKSSVSSAKEEFSQSNGKVEETLQKLTFCSDLVSNQIRSADGLSKANEKCEFSFNCEFNGKNQFKSINGRKVNKRVGGRLSQNLKWHLGNFNVGNLLKGISNDFSFLLGTAISAQNFATESDAEKMKMKKKNFVVVSFYSQVIHKLSALYNNRLVDCGTNIAKLIINYYSQKKKIDEDYGESFTKELKDLNDNFENLIQVFFPVQTFTDELCLTSNFDDLSIGLLSNQIDFTVEITANLQAFVVSLNEEHFPSVERALLKGLLNKNIQVSLLSSNIWACLFRIVSSKIQSDHLQLCIDLLSHAPINCHCPRFVILGCHFTRLFSILSNDEQAAFIQNHSIDKFPNLWIFLPLHHLSENTFMKHLQDILERCLKFFEKLNGNNQCKIDDIKQLFCTINITVNILQEWMNTEYKCSGNVGEKLSKLCEQIDLFCGKNSLESSYILELCYINAILLSAHIPHIYWKNRSMFNDSDPLVSTPSLLDFFRFSRVFKYDDVLKNSVRKDTRVQRELCDSFKSVIELVYSQHDNMKKELSPKAFQSAKDVLDNCCPDKTYNLPELNDKVSY</sequence>
<dbReference type="SMART" id="SM00360">
    <property type="entry name" value="RRM"/>
    <property type="match status" value="1"/>
</dbReference>
<evidence type="ECO:0000313" key="5">
    <source>
        <dbReference type="Proteomes" id="UP000549394"/>
    </source>
</evidence>
<dbReference type="InterPro" id="IPR050907">
    <property type="entry name" value="SRSF"/>
</dbReference>
<gene>
    <name evidence="4" type="ORF">DGYR_LOCUS10902</name>
</gene>
<keyword evidence="5" id="KW-1185">Reference proteome</keyword>
<dbReference type="PANTHER" id="PTHR23147">
    <property type="entry name" value="SERINE/ARGININE RICH SPLICING FACTOR"/>
    <property type="match status" value="1"/>
</dbReference>
<dbReference type="FunFam" id="3.30.70.330:FF:000078">
    <property type="entry name" value="serine/arginine-rich splicing factor 7 isoform X1"/>
    <property type="match status" value="1"/>
</dbReference>
<dbReference type="Gene3D" id="3.30.70.330">
    <property type="match status" value="1"/>
</dbReference>
<dbReference type="PROSITE" id="PS50102">
    <property type="entry name" value="RRM"/>
    <property type="match status" value="1"/>
</dbReference>
<evidence type="ECO:0000259" key="3">
    <source>
        <dbReference type="PROSITE" id="PS50102"/>
    </source>
</evidence>
<feature type="domain" description="RRM" evidence="3">
    <location>
        <begin position="594"/>
        <end position="667"/>
    </location>
</feature>
<dbReference type="InterPro" id="IPR035979">
    <property type="entry name" value="RBD_domain_sf"/>
</dbReference>
<comment type="caution">
    <text evidence="4">The sequence shown here is derived from an EMBL/GenBank/DDBJ whole genome shotgun (WGS) entry which is preliminary data.</text>
</comment>
<proteinExistence type="predicted"/>
<reference evidence="4 5" key="1">
    <citation type="submission" date="2020-08" db="EMBL/GenBank/DDBJ databases">
        <authorList>
            <person name="Hejnol A."/>
        </authorList>
    </citation>
    <scope>NUCLEOTIDE SEQUENCE [LARGE SCALE GENOMIC DNA]</scope>
</reference>
<organism evidence="4 5">
    <name type="scientific">Dimorphilus gyrociliatus</name>
    <dbReference type="NCBI Taxonomy" id="2664684"/>
    <lineage>
        <taxon>Eukaryota</taxon>
        <taxon>Metazoa</taxon>
        <taxon>Spiralia</taxon>
        <taxon>Lophotrochozoa</taxon>
        <taxon>Annelida</taxon>
        <taxon>Polychaeta</taxon>
        <taxon>Polychaeta incertae sedis</taxon>
        <taxon>Dinophilidae</taxon>
        <taxon>Dimorphilus</taxon>
    </lineage>
</organism>
<dbReference type="Pfam" id="PF14868">
    <property type="entry name" value="DUF4487"/>
    <property type="match status" value="1"/>
</dbReference>